<dbReference type="InterPro" id="IPR032710">
    <property type="entry name" value="NTF2-like_dom_sf"/>
</dbReference>
<dbReference type="InterPro" id="IPR011990">
    <property type="entry name" value="TPR-like_helical_dom_sf"/>
</dbReference>
<dbReference type="EMBL" id="QXJC01000001">
    <property type="protein sequence ID" value="RID99696.1"/>
    <property type="molecule type" value="Genomic_DNA"/>
</dbReference>
<proteinExistence type="predicted"/>
<feature type="domain" description="Cds6 C-terminal" evidence="3">
    <location>
        <begin position="265"/>
        <end position="368"/>
    </location>
</feature>
<protein>
    <submittedName>
        <fullName evidence="4">DUF4440 domain-containing protein</fullName>
    </submittedName>
</protein>
<dbReference type="InterPro" id="IPR056203">
    <property type="entry name" value="Cds6_C"/>
</dbReference>
<dbReference type="SUPFAM" id="SSF54427">
    <property type="entry name" value="NTF2-like"/>
    <property type="match status" value="1"/>
</dbReference>
<reference evidence="4 5" key="1">
    <citation type="submission" date="2018-09" db="EMBL/GenBank/DDBJ databases">
        <title>Draft genome of Simplicispira sp. NY-02.</title>
        <authorList>
            <person name="Im W.T."/>
        </authorList>
    </citation>
    <scope>NUCLEOTIDE SEQUENCE [LARGE SCALE GENOMIC DNA]</scope>
    <source>
        <strain evidence="4 5">NY-02</strain>
    </source>
</reference>
<evidence type="ECO:0000313" key="4">
    <source>
        <dbReference type="EMBL" id="RID99696.1"/>
    </source>
</evidence>
<comment type="caution">
    <text evidence="4">The sequence shown here is derived from an EMBL/GenBank/DDBJ whole genome shotgun (WGS) entry which is preliminary data.</text>
</comment>
<dbReference type="SUPFAM" id="SSF48452">
    <property type="entry name" value="TPR-like"/>
    <property type="match status" value="1"/>
</dbReference>
<dbReference type="Gene3D" id="1.25.40.10">
    <property type="entry name" value="Tetratricopeptide repeat domain"/>
    <property type="match status" value="1"/>
</dbReference>
<name>A0A398CIP2_9BURK</name>
<dbReference type="SMART" id="SM00028">
    <property type="entry name" value="TPR"/>
    <property type="match status" value="3"/>
</dbReference>
<dbReference type="OrthoDB" id="5294075at2"/>
<keyword evidence="5" id="KW-1185">Reference proteome</keyword>
<dbReference type="Pfam" id="PF13432">
    <property type="entry name" value="TPR_16"/>
    <property type="match status" value="2"/>
</dbReference>
<evidence type="ECO:0000313" key="5">
    <source>
        <dbReference type="Proteomes" id="UP000266302"/>
    </source>
</evidence>
<feature type="chain" id="PRO_5017193019" evidence="2">
    <location>
        <begin position="32"/>
        <end position="372"/>
    </location>
</feature>
<evidence type="ECO:0000256" key="1">
    <source>
        <dbReference type="PROSITE-ProRule" id="PRU00339"/>
    </source>
</evidence>
<dbReference type="PROSITE" id="PS50005">
    <property type="entry name" value="TPR"/>
    <property type="match status" value="1"/>
</dbReference>
<evidence type="ECO:0000256" key="2">
    <source>
        <dbReference type="SAM" id="SignalP"/>
    </source>
</evidence>
<dbReference type="RefSeq" id="WP_119108142.1">
    <property type="nucleotide sequence ID" value="NZ_QXJC01000001.1"/>
</dbReference>
<gene>
    <name evidence="4" type="ORF">D3F03_04685</name>
</gene>
<dbReference type="Pfam" id="PF24125">
    <property type="entry name" value="Cds6_C"/>
    <property type="match status" value="1"/>
</dbReference>
<sequence>MTSSRRTLFPLVRLARLVALSALLCAGAVHADEYSDITALLKAGKAADALAKVDQRLASTPKDPQLRFLRGVAQADTGKQSDAIATFTQLTQDYPELPEPYNNLAVLYAGQNQLDKARTALEMAIRTNPSYSTAHENLGDIYAKLAAQAYNKALQLDANSSAVLTPKLALIRSLFAAGPTPANTRTSTVVAAAPTPAPAPVAAKPAPVPAPVVPAAPAPEPKAPAASPAPSAIPVTPVARPPVTESVEPPAAKVSGAETAAEQDVEAAVKAWAAAWSARDMKNYLSSYGKQFDPPGKQSRAAWEKEREARIVGKSHIQVTISKLSVNIKGDRATARFHQAYSADTLNVTSRKTLELARSQGRWVIVRESTGG</sequence>
<organism evidence="4 5">
    <name type="scientific">Simplicispira hankyongi</name>
    <dbReference type="NCBI Taxonomy" id="2315688"/>
    <lineage>
        <taxon>Bacteria</taxon>
        <taxon>Pseudomonadati</taxon>
        <taxon>Pseudomonadota</taxon>
        <taxon>Betaproteobacteria</taxon>
        <taxon>Burkholderiales</taxon>
        <taxon>Comamonadaceae</taxon>
        <taxon>Simplicispira</taxon>
    </lineage>
</organism>
<keyword evidence="1" id="KW-0802">TPR repeat</keyword>
<dbReference type="InterPro" id="IPR019734">
    <property type="entry name" value="TPR_rpt"/>
</dbReference>
<dbReference type="Gene3D" id="3.10.450.50">
    <property type="match status" value="1"/>
</dbReference>
<dbReference type="AlphaFoldDB" id="A0A398CIP2"/>
<keyword evidence="2" id="KW-0732">Signal</keyword>
<feature type="signal peptide" evidence="2">
    <location>
        <begin position="1"/>
        <end position="31"/>
    </location>
</feature>
<evidence type="ECO:0000259" key="3">
    <source>
        <dbReference type="Pfam" id="PF24125"/>
    </source>
</evidence>
<accession>A0A398CIP2</accession>
<dbReference type="Proteomes" id="UP000266302">
    <property type="component" value="Unassembled WGS sequence"/>
</dbReference>
<feature type="repeat" description="TPR" evidence="1">
    <location>
        <begin position="98"/>
        <end position="131"/>
    </location>
</feature>